<comment type="caution">
    <text evidence="8">The sequence shown here is derived from an EMBL/GenBank/DDBJ whole genome shotgun (WGS) entry which is preliminary data.</text>
</comment>
<keyword evidence="3 6" id="KW-0812">Transmembrane</keyword>
<proteinExistence type="predicted"/>
<evidence type="ECO:0000259" key="7">
    <source>
        <dbReference type="Pfam" id="PF12698"/>
    </source>
</evidence>
<gene>
    <name evidence="8" type="ORF">Atai01_43630</name>
</gene>
<dbReference type="AlphaFoldDB" id="A0A9W6R1A9"/>
<dbReference type="GO" id="GO:0005886">
    <property type="term" value="C:plasma membrane"/>
    <property type="evidence" value="ECO:0007669"/>
    <property type="project" value="UniProtKB-SubCell"/>
</dbReference>
<keyword evidence="4 6" id="KW-1133">Transmembrane helix</keyword>
<dbReference type="GO" id="GO:0140359">
    <property type="term" value="F:ABC-type transporter activity"/>
    <property type="evidence" value="ECO:0007669"/>
    <property type="project" value="InterPro"/>
</dbReference>
<dbReference type="InterPro" id="IPR013525">
    <property type="entry name" value="ABC2_TM"/>
</dbReference>
<evidence type="ECO:0000256" key="3">
    <source>
        <dbReference type="ARBA" id="ARBA00022692"/>
    </source>
</evidence>
<keyword evidence="2" id="KW-1003">Cell membrane</keyword>
<dbReference type="Pfam" id="PF12698">
    <property type="entry name" value="ABC2_membrane_3"/>
    <property type="match status" value="1"/>
</dbReference>
<accession>A0A9W6R1A9</accession>
<dbReference type="Proteomes" id="UP001165136">
    <property type="component" value="Unassembled WGS sequence"/>
</dbReference>
<keyword evidence="5 6" id="KW-0472">Membrane</keyword>
<evidence type="ECO:0000256" key="5">
    <source>
        <dbReference type="ARBA" id="ARBA00023136"/>
    </source>
</evidence>
<evidence type="ECO:0000313" key="8">
    <source>
        <dbReference type="EMBL" id="GLY67744.1"/>
    </source>
</evidence>
<organism evidence="8 9">
    <name type="scientific">Amycolatopsis taiwanensis</name>
    <dbReference type="NCBI Taxonomy" id="342230"/>
    <lineage>
        <taxon>Bacteria</taxon>
        <taxon>Bacillati</taxon>
        <taxon>Actinomycetota</taxon>
        <taxon>Actinomycetes</taxon>
        <taxon>Pseudonocardiales</taxon>
        <taxon>Pseudonocardiaceae</taxon>
        <taxon>Amycolatopsis</taxon>
    </lineage>
</organism>
<comment type="subcellular location">
    <subcellularLocation>
        <location evidence="1">Cell membrane</location>
        <topology evidence="1">Multi-pass membrane protein</topology>
    </subcellularLocation>
</comment>
<feature type="domain" description="ABC-2 type transporter transmembrane" evidence="7">
    <location>
        <begin position="27"/>
        <end position="384"/>
    </location>
</feature>
<dbReference type="EMBL" id="BSTI01000009">
    <property type="protein sequence ID" value="GLY67744.1"/>
    <property type="molecule type" value="Genomic_DNA"/>
</dbReference>
<dbReference type="PANTHER" id="PTHR30294">
    <property type="entry name" value="MEMBRANE COMPONENT OF ABC TRANSPORTER YHHJ-RELATED"/>
    <property type="match status" value="1"/>
</dbReference>
<evidence type="ECO:0000256" key="1">
    <source>
        <dbReference type="ARBA" id="ARBA00004651"/>
    </source>
</evidence>
<feature type="transmembrane region" description="Helical" evidence="6">
    <location>
        <begin position="27"/>
        <end position="49"/>
    </location>
</feature>
<evidence type="ECO:0000256" key="6">
    <source>
        <dbReference type="SAM" id="Phobius"/>
    </source>
</evidence>
<dbReference type="PANTHER" id="PTHR30294:SF29">
    <property type="entry name" value="MULTIDRUG ABC TRANSPORTER PERMEASE YBHS-RELATED"/>
    <property type="match status" value="1"/>
</dbReference>
<feature type="transmembrane region" description="Helical" evidence="6">
    <location>
        <begin position="366"/>
        <end position="385"/>
    </location>
</feature>
<dbReference type="InterPro" id="IPR051449">
    <property type="entry name" value="ABC-2_transporter_component"/>
</dbReference>
<feature type="transmembrane region" description="Helical" evidence="6">
    <location>
        <begin position="186"/>
        <end position="208"/>
    </location>
</feature>
<protein>
    <submittedName>
        <fullName evidence="8">ABC transporter permease</fullName>
    </submittedName>
</protein>
<feature type="transmembrane region" description="Helical" evidence="6">
    <location>
        <begin position="307"/>
        <end position="329"/>
    </location>
</feature>
<evidence type="ECO:0000256" key="2">
    <source>
        <dbReference type="ARBA" id="ARBA00022475"/>
    </source>
</evidence>
<name>A0A9W6R1A9_9PSEU</name>
<evidence type="ECO:0000256" key="4">
    <source>
        <dbReference type="ARBA" id="ARBA00022989"/>
    </source>
</evidence>
<evidence type="ECO:0000313" key="9">
    <source>
        <dbReference type="Proteomes" id="UP001165136"/>
    </source>
</evidence>
<keyword evidence="9" id="KW-1185">Reference proteome</keyword>
<feature type="transmembrane region" description="Helical" evidence="6">
    <location>
        <begin position="271"/>
        <end position="301"/>
    </location>
</feature>
<sequence length="408" mass="42916">MNVHMGSWSAINLVASREVSVRLKSKAYRISTLVLLILIVGFTVVMKLISGSTSTTTIGYVGPAKALAVSWQAGAKAIGKDLTLTEVPDDAAGRKQVGDGALDALLTVKDGASSSGSPQDSFQVVVKQDADPTLRNTLNEVIKRYALDQQILSLGGDPVRIESEVATAAVDVVPLEKPHEYDPQQLALGIIAGILIYLSLMLNGQAVAQGVVEEKTSRVVELLLSAIRPWQLMAGKVLGIGAVGLLQMALVGVVGVVAGRLTGVLTISISAAAGTVIWLIVWYLLGFLMYSIVFAALGALVSRQEDVGGVVTPALMFVIVGYVIGISVLPSDPGSPLVEVLSLIPMFAPTLMPMRLGIGGVPVWEAVLSVALVMALIPALIWLSGRIYRNAVLRSGARVRLRDALRAA</sequence>
<reference evidence="8" key="1">
    <citation type="submission" date="2023-03" db="EMBL/GenBank/DDBJ databases">
        <title>Amycolatopsis taiwanensis NBRC 103393.</title>
        <authorList>
            <person name="Ichikawa N."/>
            <person name="Sato H."/>
            <person name="Tonouchi N."/>
        </authorList>
    </citation>
    <scope>NUCLEOTIDE SEQUENCE</scope>
    <source>
        <strain evidence="8">NBRC 103393</strain>
    </source>
</reference>
<feature type="transmembrane region" description="Helical" evidence="6">
    <location>
        <begin position="237"/>
        <end position="259"/>
    </location>
</feature>